<evidence type="ECO:0000313" key="3">
    <source>
        <dbReference type="Proteomes" id="UP000031830"/>
    </source>
</evidence>
<gene>
    <name evidence="2" type="ORF">LA55_600</name>
</gene>
<name>A0A0B6D4J1_9GAMM</name>
<protein>
    <submittedName>
        <fullName evidence="2">Phospholipase/Carboxylesterase family protein</fullName>
    </submittedName>
</protein>
<dbReference type="InterPro" id="IPR029058">
    <property type="entry name" value="AB_hydrolase_fold"/>
</dbReference>
<dbReference type="Proteomes" id="UP000031830">
    <property type="component" value="Chromosome"/>
</dbReference>
<dbReference type="SUPFAM" id="SSF53474">
    <property type="entry name" value="alpha/beta-Hydrolases"/>
    <property type="match status" value="1"/>
</dbReference>
<accession>A0A0B6D4J1</accession>
<reference evidence="2 3" key="1">
    <citation type="journal article" date="2015" name="Genome Announc.">
        <title>Genome sequencing of 18 francisella strains to aid in assay development and testing.</title>
        <authorList>
            <person name="Johnson S.L."/>
            <person name="Daligault H.E."/>
            <person name="Davenport K.W."/>
            <person name="Coyne S.R."/>
            <person name="Frey K.G."/>
            <person name="Koroleva G.I."/>
            <person name="Broomall S.M."/>
            <person name="Bishop-Lilly K.A."/>
            <person name="Bruce D.C."/>
            <person name="Chertkov O."/>
            <person name="Freitas T."/>
            <person name="Jaissle J."/>
            <person name="Ladner J.T."/>
            <person name="Rosenzweig C.N."/>
            <person name="Gibbons H.S."/>
            <person name="Palacios G.F."/>
            <person name="Redden C.L."/>
            <person name="Xu Y."/>
            <person name="Minogue T.D."/>
            <person name="Chain P.S."/>
        </authorList>
    </citation>
    <scope>NUCLEOTIDE SEQUENCE [LARGE SCALE GENOMIC DNA]</scope>
    <source>
        <strain evidence="2 3">GA01-2794</strain>
    </source>
</reference>
<dbReference type="InterPro" id="IPR050471">
    <property type="entry name" value="AB_hydrolase"/>
</dbReference>
<dbReference type="Gene3D" id="3.40.50.1820">
    <property type="entry name" value="alpha/beta hydrolase"/>
    <property type="match status" value="1"/>
</dbReference>
<dbReference type="PANTHER" id="PTHR43433:SF5">
    <property type="entry name" value="AB HYDROLASE-1 DOMAIN-CONTAINING PROTEIN"/>
    <property type="match status" value="1"/>
</dbReference>
<dbReference type="Pfam" id="PF12146">
    <property type="entry name" value="Hydrolase_4"/>
    <property type="match status" value="1"/>
</dbReference>
<dbReference type="AlphaFoldDB" id="A0A0B6D4J1"/>
<dbReference type="RefSeq" id="WP_044525828.1">
    <property type="nucleotide sequence ID" value="NZ_CP009440.1"/>
</dbReference>
<sequence>MAIIERNGTKIFYSIVGQGSPLVMLPGLTGDQTMWGNIVLELQKYYQVILIDNRGAGRSQVTQAPFSISDMANDVMSVIEELNLKKTSILGHSMGSYVAQEFAIQYPEKLDKLILMSTRCKASPLSTIQSEIAFHLIESKIDPIVLIKNSMTWCFGETFMSNEKNVTDYIERSLNRQYPTHLEGFKHQVLAINSFENNSLEKIQAPTLIISGEEDRIAPIPYSDYMKKHIQNSQQVILKNVGHMPHIEDCDQVVQHINEFLNPI</sequence>
<dbReference type="KEGG" id="fpz:LA55_600"/>
<dbReference type="EMBL" id="CP009440">
    <property type="protein sequence ID" value="AJI52578.1"/>
    <property type="molecule type" value="Genomic_DNA"/>
</dbReference>
<evidence type="ECO:0000313" key="2">
    <source>
        <dbReference type="EMBL" id="AJI52578.1"/>
    </source>
</evidence>
<evidence type="ECO:0000259" key="1">
    <source>
        <dbReference type="Pfam" id="PF12146"/>
    </source>
</evidence>
<dbReference type="OrthoDB" id="7057597at2"/>
<proteinExistence type="predicted"/>
<dbReference type="InterPro" id="IPR022742">
    <property type="entry name" value="Hydrolase_4"/>
</dbReference>
<dbReference type="InterPro" id="IPR000073">
    <property type="entry name" value="AB_hydrolase_1"/>
</dbReference>
<organism evidence="2 3">
    <name type="scientific">Francisella philomiragia</name>
    <dbReference type="NCBI Taxonomy" id="28110"/>
    <lineage>
        <taxon>Bacteria</taxon>
        <taxon>Pseudomonadati</taxon>
        <taxon>Pseudomonadota</taxon>
        <taxon>Gammaproteobacteria</taxon>
        <taxon>Thiotrichales</taxon>
        <taxon>Francisellaceae</taxon>
        <taxon>Francisella</taxon>
    </lineage>
</organism>
<dbReference type="PANTHER" id="PTHR43433">
    <property type="entry name" value="HYDROLASE, ALPHA/BETA FOLD FAMILY PROTEIN"/>
    <property type="match status" value="1"/>
</dbReference>
<feature type="domain" description="Serine aminopeptidase S33" evidence="1">
    <location>
        <begin position="44"/>
        <end position="248"/>
    </location>
</feature>
<dbReference type="PRINTS" id="PR00111">
    <property type="entry name" value="ABHYDROLASE"/>
</dbReference>